<feature type="transmembrane region" description="Helical" evidence="1">
    <location>
        <begin position="39"/>
        <end position="61"/>
    </location>
</feature>
<evidence type="ECO:0000313" key="3">
    <source>
        <dbReference type="EMBL" id="HIV86186.1"/>
    </source>
</evidence>
<sequence length="374" mass="41587">MKKLLNMIIDFFELRIDKSMFDINREELQKANMLLLKQISAIGGSVTLIMCGLSFVVPHFYGLSMEFLLFFAASLIMFGLTCLEYQTLNGYIYPMIYFYMGLALTFCILLDTYLDPGGQAVISVIVLALTPMFILDKQTHVLALTALAWAALCIASTALKDFSYAGLDILNATIAVALGASLNTRIFKSRLSNLNNTRLLALQVEADALTGLPNYKKLMDDLSGEHDSRIAKSLCSLAVIDIDWFMEYNSKYGREMGDKCLKKIGNCMRRISDPSELIIYRYGGTSLVAVSLFHDYEGIRRVCRGISSLIRDLEIEHRGTPQGIITVSCGYTDVVECGCDEYKKLIDMAQTALKQAKKEGGNTSIGYLQTLTAI</sequence>
<dbReference type="SMART" id="SM00267">
    <property type="entry name" value="GGDEF"/>
    <property type="match status" value="1"/>
</dbReference>
<comment type="caution">
    <text evidence="3">The sequence shown here is derived from an EMBL/GenBank/DDBJ whole genome shotgun (WGS) entry which is preliminary data.</text>
</comment>
<dbReference type="Gene3D" id="3.30.70.270">
    <property type="match status" value="1"/>
</dbReference>
<feature type="transmembrane region" description="Helical" evidence="1">
    <location>
        <begin position="165"/>
        <end position="182"/>
    </location>
</feature>
<dbReference type="AlphaFoldDB" id="A0A9D1PSD5"/>
<keyword evidence="1" id="KW-0812">Transmembrane</keyword>
<evidence type="ECO:0000313" key="4">
    <source>
        <dbReference type="Proteomes" id="UP000824162"/>
    </source>
</evidence>
<dbReference type="Proteomes" id="UP000824162">
    <property type="component" value="Unassembled WGS sequence"/>
</dbReference>
<feature type="transmembrane region" description="Helical" evidence="1">
    <location>
        <begin position="67"/>
        <end position="85"/>
    </location>
</feature>
<evidence type="ECO:0000256" key="1">
    <source>
        <dbReference type="SAM" id="Phobius"/>
    </source>
</evidence>
<dbReference type="Pfam" id="PF00990">
    <property type="entry name" value="GGDEF"/>
    <property type="match status" value="1"/>
</dbReference>
<keyword evidence="1" id="KW-1133">Transmembrane helix</keyword>
<feature type="transmembrane region" description="Helical" evidence="1">
    <location>
        <begin position="141"/>
        <end position="159"/>
    </location>
</feature>
<dbReference type="PANTHER" id="PTHR45138:SF9">
    <property type="entry name" value="DIGUANYLATE CYCLASE DGCM-RELATED"/>
    <property type="match status" value="1"/>
</dbReference>
<reference evidence="3" key="2">
    <citation type="submission" date="2021-04" db="EMBL/GenBank/DDBJ databases">
        <authorList>
            <person name="Gilroy R."/>
        </authorList>
    </citation>
    <scope>NUCLEOTIDE SEQUENCE</scope>
    <source>
        <strain evidence="3">5790</strain>
    </source>
</reference>
<proteinExistence type="predicted"/>
<dbReference type="GO" id="GO:0052621">
    <property type="term" value="F:diguanylate cyclase activity"/>
    <property type="evidence" value="ECO:0007669"/>
    <property type="project" value="TreeGrafter"/>
</dbReference>
<protein>
    <submittedName>
        <fullName evidence="3">GGDEF domain-containing protein</fullName>
    </submittedName>
</protein>
<dbReference type="GO" id="GO:1902201">
    <property type="term" value="P:negative regulation of bacterial-type flagellum-dependent cell motility"/>
    <property type="evidence" value="ECO:0007669"/>
    <property type="project" value="TreeGrafter"/>
</dbReference>
<dbReference type="GO" id="GO:0043709">
    <property type="term" value="P:cell adhesion involved in single-species biofilm formation"/>
    <property type="evidence" value="ECO:0007669"/>
    <property type="project" value="TreeGrafter"/>
</dbReference>
<dbReference type="NCBIfam" id="TIGR00254">
    <property type="entry name" value="GGDEF"/>
    <property type="match status" value="1"/>
</dbReference>
<organism evidence="3 4">
    <name type="scientific">Candidatus Monoglobus merdigallinarum</name>
    <dbReference type="NCBI Taxonomy" id="2838698"/>
    <lineage>
        <taxon>Bacteria</taxon>
        <taxon>Bacillati</taxon>
        <taxon>Bacillota</taxon>
        <taxon>Clostridia</taxon>
        <taxon>Monoglobales</taxon>
        <taxon>Monoglobaceae</taxon>
        <taxon>Monoglobus</taxon>
    </lineage>
</organism>
<dbReference type="CDD" id="cd01949">
    <property type="entry name" value="GGDEF"/>
    <property type="match status" value="1"/>
</dbReference>
<accession>A0A9D1PSD5</accession>
<keyword evidence="1" id="KW-0472">Membrane</keyword>
<feature type="transmembrane region" description="Helical" evidence="1">
    <location>
        <begin position="117"/>
        <end position="134"/>
    </location>
</feature>
<evidence type="ECO:0000259" key="2">
    <source>
        <dbReference type="PROSITE" id="PS50887"/>
    </source>
</evidence>
<dbReference type="GO" id="GO:0005886">
    <property type="term" value="C:plasma membrane"/>
    <property type="evidence" value="ECO:0007669"/>
    <property type="project" value="TreeGrafter"/>
</dbReference>
<dbReference type="InterPro" id="IPR050469">
    <property type="entry name" value="Diguanylate_Cyclase"/>
</dbReference>
<gene>
    <name evidence="3" type="ORF">H9900_05180</name>
</gene>
<name>A0A9D1PSD5_9FIRM</name>
<dbReference type="InterPro" id="IPR043128">
    <property type="entry name" value="Rev_trsase/Diguanyl_cyclase"/>
</dbReference>
<dbReference type="SUPFAM" id="SSF55073">
    <property type="entry name" value="Nucleotide cyclase"/>
    <property type="match status" value="1"/>
</dbReference>
<dbReference type="InterPro" id="IPR000160">
    <property type="entry name" value="GGDEF_dom"/>
</dbReference>
<feature type="transmembrane region" description="Helical" evidence="1">
    <location>
        <begin position="92"/>
        <end position="111"/>
    </location>
</feature>
<dbReference type="EMBL" id="DXIJ01000108">
    <property type="protein sequence ID" value="HIV86186.1"/>
    <property type="molecule type" value="Genomic_DNA"/>
</dbReference>
<reference evidence="3" key="1">
    <citation type="journal article" date="2021" name="PeerJ">
        <title>Extensive microbial diversity within the chicken gut microbiome revealed by metagenomics and culture.</title>
        <authorList>
            <person name="Gilroy R."/>
            <person name="Ravi A."/>
            <person name="Getino M."/>
            <person name="Pursley I."/>
            <person name="Horton D.L."/>
            <person name="Alikhan N.F."/>
            <person name="Baker D."/>
            <person name="Gharbi K."/>
            <person name="Hall N."/>
            <person name="Watson M."/>
            <person name="Adriaenssens E.M."/>
            <person name="Foster-Nyarko E."/>
            <person name="Jarju S."/>
            <person name="Secka A."/>
            <person name="Antonio M."/>
            <person name="Oren A."/>
            <person name="Chaudhuri R.R."/>
            <person name="La Ragione R."/>
            <person name="Hildebrand F."/>
            <person name="Pallen M.J."/>
        </authorList>
    </citation>
    <scope>NUCLEOTIDE SEQUENCE</scope>
    <source>
        <strain evidence="3">5790</strain>
    </source>
</reference>
<dbReference type="PANTHER" id="PTHR45138">
    <property type="entry name" value="REGULATORY COMPONENTS OF SENSORY TRANSDUCTION SYSTEM"/>
    <property type="match status" value="1"/>
</dbReference>
<dbReference type="InterPro" id="IPR029787">
    <property type="entry name" value="Nucleotide_cyclase"/>
</dbReference>
<dbReference type="PROSITE" id="PS50887">
    <property type="entry name" value="GGDEF"/>
    <property type="match status" value="1"/>
</dbReference>
<feature type="domain" description="GGDEF" evidence="2">
    <location>
        <begin position="233"/>
        <end position="369"/>
    </location>
</feature>